<comment type="similarity">
    <text evidence="1 5 6">Belongs to the universal ribosomal protein uS9 family.</text>
</comment>
<evidence type="ECO:0000256" key="6">
    <source>
        <dbReference type="RuleBase" id="RU003815"/>
    </source>
</evidence>
<dbReference type="InterPro" id="IPR000754">
    <property type="entry name" value="Ribosomal_uS9"/>
</dbReference>
<protein>
    <recommendedName>
        <fullName evidence="4 5">Small ribosomal subunit protein uS9</fullName>
    </recommendedName>
</protein>
<evidence type="ECO:0000256" key="1">
    <source>
        <dbReference type="ARBA" id="ARBA00005251"/>
    </source>
</evidence>
<dbReference type="PANTHER" id="PTHR21569">
    <property type="entry name" value="RIBOSOMAL PROTEIN S9"/>
    <property type="match status" value="1"/>
</dbReference>
<gene>
    <name evidence="5" type="primary">rpsI</name>
    <name evidence="7" type="ORF">SP60_02990</name>
</gene>
<reference evidence="7 8" key="1">
    <citation type="journal article" date="2015" name="Genome Announc.">
        <title>Genome Sequence of 'Candidatus Thioglobus autotrophica' Strain EF1, a Chemoautotroph from the SUP05 Clade of Marine Gammaproteobacteria.</title>
        <authorList>
            <person name="Shah V."/>
            <person name="Morris R.M."/>
        </authorList>
    </citation>
    <scope>NUCLEOTIDE SEQUENCE [LARGE SCALE GENOMIC DNA]</scope>
    <source>
        <strain evidence="7 8">EF1</strain>
    </source>
</reference>
<dbReference type="EMBL" id="CP010552">
    <property type="protein sequence ID" value="ALE52281.1"/>
    <property type="molecule type" value="Genomic_DNA"/>
</dbReference>
<proteinExistence type="inferred from homology"/>
<dbReference type="HAMAP" id="MF_00532_B">
    <property type="entry name" value="Ribosomal_uS9_B"/>
    <property type="match status" value="1"/>
</dbReference>
<sequence>MAKTETFYATGRRKTSVARVYMTKGKGVFTVNKRPMNEYFGRETSSMIINQPLDTVEMRDKFDFNIIVTGGGDTGQAGAIRLGVTRALMEYNGDLRADLRKAGFVTRDARVVERKKVGRKKARKSEQFSKR</sequence>
<evidence type="ECO:0000256" key="4">
    <source>
        <dbReference type="ARBA" id="ARBA00035259"/>
    </source>
</evidence>
<dbReference type="KEGG" id="tho:SP60_02990"/>
<dbReference type="Proteomes" id="UP000058020">
    <property type="component" value="Chromosome"/>
</dbReference>
<dbReference type="AlphaFoldDB" id="A0A0M3TTX9"/>
<dbReference type="PATRIC" id="fig|1705394.5.peg.607"/>
<keyword evidence="3 5" id="KW-0687">Ribonucleoprotein</keyword>
<name>A0A0M3TTX9_9GAMM</name>
<dbReference type="Pfam" id="PF00380">
    <property type="entry name" value="Ribosomal_S9"/>
    <property type="match status" value="1"/>
</dbReference>
<dbReference type="InterPro" id="IPR023035">
    <property type="entry name" value="Ribosomal_uS9_bac/plastid"/>
</dbReference>
<dbReference type="InterPro" id="IPR020574">
    <property type="entry name" value="Ribosomal_uS9_CS"/>
</dbReference>
<evidence type="ECO:0000313" key="8">
    <source>
        <dbReference type="Proteomes" id="UP000058020"/>
    </source>
</evidence>
<dbReference type="GO" id="GO:0003723">
    <property type="term" value="F:RNA binding"/>
    <property type="evidence" value="ECO:0007669"/>
    <property type="project" value="TreeGrafter"/>
</dbReference>
<dbReference type="OrthoDB" id="9803965at2"/>
<keyword evidence="8" id="KW-1185">Reference proteome</keyword>
<evidence type="ECO:0000256" key="2">
    <source>
        <dbReference type="ARBA" id="ARBA00022980"/>
    </source>
</evidence>
<dbReference type="GO" id="GO:0022627">
    <property type="term" value="C:cytosolic small ribosomal subunit"/>
    <property type="evidence" value="ECO:0007669"/>
    <property type="project" value="TreeGrafter"/>
</dbReference>
<dbReference type="GO" id="GO:0003735">
    <property type="term" value="F:structural constituent of ribosome"/>
    <property type="evidence" value="ECO:0007669"/>
    <property type="project" value="InterPro"/>
</dbReference>
<dbReference type="PANTHER" id="PTHR21569:SF1">
    <property type="entry name" value="SMALL RIBOSOMAL SUBUNIT PROTEIN US9M"/>
    <property type="match status" value="1"/>
</dbReference>
<evidence type="ECO:0000256" key="3">
    <source>
        <dbReference type="ARBA" id="ARBA00023274"/>
    </source>
</evidence>
<dbReference type="STRING" id="1705394.SP60_02990"/>
<dbReference type="PROSITE" id="PS00360">
    <property type="entry name" value="RIBOSOMAL_S9"/>
    <property type="match status" value="1"/>
</dbReference>
<dbReference type="SUPFAM" id="SSF54211">
    <property type="entry name" value="Ribosomal protein S5 domain 2-like"/>
    <property type="match status" value="1"/>
</dbReference>
<dbReference type="NCBIfam" id="NF001099">
    <property type="entry name" value="PRK00132.1"/>
    <property type="match status" value="1"/>
</dbReference>
<dbReference type="GO" id="GO:0006412">
    <property type="term" value="P:translation"/>
    <property type="evidence" value="ECO:0007669"/>
    <property type="project" value="UniProtKB-UniRule"/>
</dbReference>
<evidence type="ECO:0000256" key="5">
    <source>
        <dbReference type="HAMAP-Rule" id="MF_00532"/>
    </source>
</evidence>
<dbReference type="RefSeq" id="WP_053951222.1">
    <property type="nucleotide sequence ID" value="NZ_CP010552.1"/>
</dbReference>
<accession>A0A0M3TTX9</accession>
<keyword evidence="2 5" id="KW-0689">Ribosomal protein</keyword>
<dbReference type="FunFam" id="3.30.230.10:FF:000001">
    <property type="entry name" value="30S ribosomal protein S9"/>
    <property type="match status" value="1"/>
</dbReference>
<organism evidence="7 8">
    <name type="scientific">Candidatus Thioglobus autotrophicus</name>
    <dbReference type="NCBI Taxonomy" id="1705394"/>
    <lineage>
        <taxon>Bacteria</taxon>
        <taxon>Pseudomonadati</taxon>
        <taxon>Pseudomonadota</taxon>
        <taxon>Gammaproteobacteria</taxon>
        <taxon>Candidatus Pseudothioglobaceae</taxon>
        <taxon>Candidatus Thioglobus</taxon>
    </lineage>
</organism>
<dbReference type="InterPro" id="IPR020568">
    <property type="entry name" value="Ribosomal_Su5_D2-typ_SF"/>
</dbReference>
<evidence type="ECO:0000313" key="7">
    <source>
        <dbReference type="EMBL" id="ALE52281.1"/>
    </source>
</evidence>
<dbReference type="InterPro" id="IPR014721">
    <property type="entry name" value="Ribsml_uS5_D2-typ_fold_subgr"/>
</dbReference>
<dbReference type="Gene3D" id="3.30.230.10">
    <property type="match status" value="1"/>
</dbReference>